<evidence type="ECO:0000256" key="7">
    <source>
        <dbReference type="ARBA" id="ARBA00023136"/>
    </source>
</evidence>
<feature type="transmembrane region" description="Helical" evidence="8">
    <location>
        <begin position="130"/>
        <end position="154"/>
    </location>
</feature>
<dbReference type="RefSeq" id="WP_050047690.1">
    <property type="nucleotide sequence ID" value="NZ_CP008874.1"/>
</dbReference>
<dbReference type="GO" id="GO:0005886">
    <property type="term" value="C:plasma membrane"/>
    <property type="evidence" value="ECO:0007669"/>
    <property type="project" value="UniProtKB-SubCell"/>
</dbReference>
<evidence type="ECO:0000256" key="1">
    <source>
        <dbReference type="ARBA" id="ARBA00004651"/>
    </source>
</evidence>
<evidence type="ECO:0000313" key="10">
    <source>
        <dbReference type="EMBL" id="ALG81268.1"/>
    </source>
</evidence>
<evidence type="ECO:0000313" key="12">
    <source>
        <dbReference type="Proteomes" id="UP000069906"/>
    </source>
</evidence>
<evidence type="ECO:0000256" key="5">
    <source>
        <dbReference type="ARBA" id="ARBA00022692"/>
    </source>
</evidence>
<accession>A0A0F7P6R9</accession>
<evidence type="ECO:0000256" key="3">
    <source>
        <dbReference type="ARBA" id="ARBA00022448"/>
    </source>
</evidence>
<evidence type="ECO:0000256" key="8">
    <source>
        <dbReference type="SAM" id="Phobius"/>
    </source>
</evidence>
<dbReference type="EMBL" id="CP008874">
    <property type="protein sequence ID" value="AKH96866.1"/>
    <property type="molecule type" value="Genomic_DNA"/>
</dbReference>
<dbReference type="STRING" id="1604004.HLASA_0359"/>
<reference evidence="10 11" key="3">
    <citation type="journal article" date="2016" name="Stand. Genomic Sci.">
        <title>Complete genome sequence of 'Halanaeroarchaeum sulfurireducens' M27-SA2, a sulfur-reducing and acetate-oxidizing haloarchaeon from the deep-sea hypersaline anoxic lake Medee.</title>
        <authorList>
            <person name="Messina E."/>
            <person name="Sorokin D.Y."/>
            <person name="Kublanov I.V."/>
            <person name="Toshchakov S."/>
            <person name="Lopatina A."/>
            <person name="Arcadi E."/>
            <person name="Smedile F."/>
            <person name="La Spada G."/>
            <person name="La Cono V."/>
            <person name="Yakimov M.M."/>
        </authorList>
    </citation>
    <scope>NUCLEOTIDE SEQUENCE [LARGE SCALE GENOMIC DNA]</scope>
    <source>
        <strain evidence="10 11">M27-SA2</strain>
    </source>
</reference>
<dbReference type="KEGG" id="hsu:HLASF_0360"/>
<comment type="similarity">
    <text evidence="2">Belongs to the AzlC family.</text>
</comment>
<dbReference type="Pfam" id="PF03591">
    <property type="entry name" value="AzlC"/>
    <property type="match status" value="1"/>
</dbReference>
<feature type="transmembrane region" description="Helical" evidence="8">
    <location>
        <begin position="191"/>
        <end position="221"/>
    </location>
</feature>
<reference evidence="9 12" key="1">
    <citation type="journal article" date="2015" name="ISME J.">
        <title>Elemental sulfur and acetate can support life of a novel strictly anaerobic haloarchaeon.</title>
        <authorList>
            <person name="Sorokin D.Y."/>
            <person name="Kublanov I.V."/>
            <person name="Gavrilov S.N."/>
            <person name="Rojo D."/>
            <person name="Roman P."/>
            <person name="Golyshin P.N."/>
            <person name="Slepak V.Z."/>
            <person name="Smedile F."/>
            <person name="Ferrer M."/>
            <person name="Messina E."/>
            <person name="La Cono V."/>
            <person name="Yakimov M.M."/>
        </authorList>
    </citation>
    <scope>NUCLEOTIDE SEQUENCE [LARGE SCALE GENOMIC DNA]</scope>
    <source>
        <strain evidence="9 12">HSR2</strain>
    </source>
</reference>
<keyword evidence="3" id="KW-0813">Transport</keyword>
<evidence type="ECO:0000256" key="2">
    <source>
        <dbReference type="ARBA" id="ARBA00010735"/>
    </source>
</evidence>
<evidence type="ECO:0000313" key="9">
    <source>
        <dbReference type="EMBL" id="AKH96866.1"/>
    </source>
</evidence>
<keyword evidence="7 8" id="KW-0472">Membrane</keyword>
<keyword evidence="5 8" id="KW-0812">Transmembrane</keyword>
<gene>
    <name evidence="10" type="ORF">HLASA_0359</name>
    <name evidence="9" type="ORF">HLASF_0360</name>
</gene>
<dbReference type="EMBL" id="CP011564">
    <property type="protein sequence ID" value="ALG81268.1"/>
    <property type="molecule type" value="Genomic_DNA"/>
</dbReference>
<keyword evidence="6 8" id="KW-1133">Transmembrane helix</keyword>
<feature type="transmembrane region" description="Helical" evidence="8">
    <location>
        <begin position="14"/>
        <end position="35"/>
    </location>
</feature>
<dbReference type="HOGENOM" id="CLU_065777_1_1_2"/>
<dbReference type="GO" id="GO:1903785">
    <property type="term" value="P:L-valine transmembrane transport"/>
    <property type="evidence" value="ECO:0007669"/>
    <property type="project" value="TreeGrafter"/>
</dbReference>
<dbReference type="AlphaFoldDB" id="A0A0F7P6R9"/>
<proteinExistence type="inferred from homology"/>
<evidence type="ECO:0000313" key="11">
    <source>
        <dbReference type="Proteomes" id="UP000060390"/>
    </source>
</evidence>
<dbReference type="OrthoDB" id="213715at2157"/>
<name>A0A0F7P6R9_9EURY</name>
<organism evidence="9 12">
    <name type="scientific">Halanaeroarchaeum sulfurireducens</name>
    <dbReference type="NCBI Taxonomy" id="1604004"/>
    <lineage>
        <taxon>Archaea</taxon>
        <taxon>Methanobacteriati</taxon>
        <taxon>Methanobacteriota</taxon>
        <taxon>Stenosarchaea group</taxon>
        <taxon>Halobacteria</taxon>
        <taxon>Halobacteriales</taxon>
        <taxon>Halobacteriaceae</taxon>
        <taxon>Halanaeroarchaeum</taxon>
    </lineage>
</organism>
<dbReference type="GeneID" id="26009728"/>
<dbReference type="Proteomes" id="UP000069906">
    <property type="component" value="Chromosome"/>
</dbReference>
<dbReference type="PANTHER" id="PTHR34979:SF1">
    <property type="entry name" value="INNER MEMBRANE PROTEIN YGAZ"/>
    <property type="match status" value="1"/>
</dbReference>
<keyword evidence="4" id="KW-1003">Cell membrane</keyword>
<evidence type="ECO:0000256" key="6">
    <source>
        <dbReference type="ARBA" id="ARBA00022989"/>
    </source>
</evidence>
<feature type="transmembrane region" description="Helical" evidence="8">
    <location>
        <begin position="161"/>
        <end position="179"/>
    </location>
</feature>
<feature type="transmembrane region" description="Helical" evidence="8">
    <location>
        <begin position="65"/>
        <end position="82"/>
    </location>
</feature>
<dbReference type="InterPro" id="IPR011606">
    <property type="entry name" value="Brnchd-chn_aa_trnsp_permease"/>
</dbReference>
<dbReference type="KEGG" id="hsf:HLASA_0359"/>
<feature type="transmembrane region" description="Helical" evidence="8">
    <location>
        <begin position="102"/>
        <end position="118"/>
    </location>
</feature>
<comment type="subcellular location">
    <subcellularLocation>
        <location evidence="1">Cell membrane</location>
        <topology evidence="1">Multi-pass membrane protein</topology>
    </subcellularLocation>
</comment>
<dbReference type="Proteomes" id="UP000060390">
    <property type="component" value="Chromosome"/>
</dbReference>
<evidence type="ECO:0000256" key="4">
    <source>
        <dbReference type="ARBA" id="ARBA00022475"/>
    </source>
</evidence>
<dbReference type="PATRIC" id="fig|1604004.4.peg.379"/>
<keyword evidence="12" id="KW-1185">Reference proteome</keyword>
<dbReference type="PANTHER" id="PTHR34979">
    <property type="entry name" value="INNER MEMBRANE PROTEIN YGAZ"/>
    <property type="match status" value="1"/>
</dbReference>
<sequence length="226" mass="23096">MNRQESFLAGVRDVAPALIGNVPFGVIVGVTAVSVGFDPFEAVAMSGLMFAGAAQLAMIDLLGEAAPLAIVVLTGLVVNLRYVMYSASISRYFAEYGPRWRAVLPALLIDITFAMTVTKADDDPDVDTAAYYLGVGMPLWVVWVTATAAGAVLGAGVPASWNLEFAVPLVFLALLAPAIKDRSTAVAGGVGGVVAVALAGVAFNAGLLVAAVAGVSAGAIAGRWER</sequence>
<reference evidence="11" key="2">
    <citation type="submission" date="2015-05" db="EMBL/GenBank/DDBJ databases">
        <title>Complete genome sequence of Halanaeroarchaeum sulfurireducens type strain M27-SA2, a sulfate-reducer haloarchaeon from marine anoxic lake Medee.</title>
        <authorList>
            <person name="Messina E."/>
            <person name="Kublanov I.V."/>
            <person name="Toshchakov S."/>
            <person name="Arcadi E."/>
            <person name="La Spada G."/>
            <person name="La Cono V."/>
            <person name="Yakimov M.M."/>
        </authorList>
    </citation>
    <scope>NUCLEOTIDE SEQUENCE [LARGE SCALE GENOMIC DNA]</scope>
    <source>
        <strain evidence="11">M27-SA2</strain>
    </source>
</reference>
<protein>
    <submittedName>
        <fullName evidence="9">AzlC family protein</fullName>
    </submittedName>
</protein>